<dbReference type="InterPro" id="IPR015946">
    <property type="entry name" value="KH_dom-like_a/b"/>
</dbReference>
<dbReference type="Proteomes" id="UP000068210">
    <property type="component" value="Chromosome"/>
</dbReference>
<sequence length="153" mass="16712">MSDTERVTLTLQQLEDYRCSLDFGDGQPPLIVDEPPPLGSGQGPSPVQLLLSAVANCLTASLLFALRKFKQDAEPLHCQASAEVGRNEQNRLRVLGIGIELQLGRTAAELEHLPRILGQFEEFCTVGRSVAQGIPIRLWVRDAGGVLLKQPED</sequence>
<dbReference type="KEGG" id="acx:Achr_3190"/>
<name>A0A0C4WL63_9GAMM</name>
<dbReference type="HOGENOM" id="CLU_110187_0_0_6"/>
<gene>
    <name evidence="1" type="ORF">Achr_3190</name>
</gene>
<dbReference type="InterPro" id="IPR003718">
    <property type="entry name" value="OsmC/Ohr_fam"/>
</dbReference>
<dbReference type="EMBL" id="CP010415">
    <property type="protein sequence ID" value="AJE19825.1"/>
    <property type="molecule type" value="Genomic_DNA"/>
</dbReference>
<protein>
    <submittedName>
        <fullName evidence="1">OsmC family protein</fullName>
    </submittedName>
</protein>
<dbReference type="InterPro" id="IPR036102">
    <property type="entry name" value="OsmC/Ohrsf"/>
</dbReference>
<dbReference type="AlphaFoldDB" id="A0A0C4WL63"/>
<evidence type="ECO:0000313" key="1">
    <source>
        <dbReference type="EMBL" id="AJE19825.1"/>
    </source>
</evidence>
<keyword evidence="2" id="KW-1185">Reference proteome</keyword>
<accession>A0A0C4WL63</accession>
<organism evidence="1 2">
    <name type="scientific">Azotobacter chroococcum NCIMB 8003</name>
    <dbReference type="NCBI Taxonomy" id="1328314"/>
    <lineage>
        <taxon>Bacteria</taxon>
        <taxon>Pseudomonadati</taxon>
        <taxon>Pseudomonadota</taxon>
        <taxon>Gammaproteobacteria</taxon>
        <taxon>Pseudomonadales</taxon>
        <taxon>Pseudomonadaceae</taxon>
        <taxon>Azotobacter</taxon>
    </lineage>
</organism>
<dbReference type="RefSeq" id="WP_039801196.1">
    <property type="nucleotide sequence ID" value="NZ_CP010415.1"/>
</dbReference>
<dbReference type="STRING" id="1328314.Achr_3190"/>
<proteinExistence type="predicted"/>
<dbReference type="Pfam" id="PF02566">
    <property type="entry name" value="OsmC"/>
    <property type="match status" value="1"/>
</dbReference>
<dbReference type="Gene3D" id="3.30.300.20">
    <property type="match status" value="1"/>
</dbReference>
<reference evidence="1 2" key="1">
    <citation type="journal article" date="2015" name="PLoS ONE">
        <title>Azotobacter Genomes: The Genome of Azotobacter chroococcum NCIMB 8003 (ATCC 4412).</title>
        <authorList>
            <person name="Robson R.L."/>
            <person name="Jones R."/>
            <person name="Robson R.M."/>
            <person name="Schwartz A."/>
            <person name="Richardson T.H."/>
        </authorList>
    </citation>
    <scope>NUCLEOTIDE SEQUENCE [LARGE SCALE GENOMIC DNA]</scope>
    <source>
        <strain evidence="1 2">NCIMB 8003</strain>
    </source>
</reference>
<dbReference type="SUPFAM" id="SSF82784">
    <property type="entry name" value="OsmC-like"/>
    <property type="match status" value="1"/>
</dbReference>
<evidence type="ECO:0000313" key="2">
    <source>
        <dbReference type="Proteomes" id="UP000068210"/>
    </source>
</evidence>